<proteinExistence type="predicted"/>
<accession>A0ABQ9WCZ7</accession>
<sequence length="158" mass="17335">MLLFCPEISSLTSFLSPYRRLCLPGAPNLGQTGNQSHYSAPRAAMPRCRQNRCSSHKSRTGDRCCSSKPRSEGEPLFRQPGVESESLEALALQGPLVFITPLHHISPNLVPQRLPEFEEVAENWTEVQAGPPPQTLYGALSCPQSGIYSLPSLHPNLV</sequence>
<evidence type="ECO:0000313" key="2">
    <source>
        <dbReference type="EMBL" id="KAK2119502.1"/>
    </source>
</evidence>
<feature type="region of interest" description="Disordered" evidence="1">
    <location>
        <begin position="52"/>
        <end position="78"/>
    </location>
</feature>
<evidence type="ECO:0000313" key="3">
    <source>
        <dbReference type="Proteomes" id="UP001266305"/>
    </source>
</evidence>
<evidence type="ECO:0000256" key="1">
    <source>
        <dbReference type="SAM" id="MobiDB-lite"/>
    </source>
</evidence>
<gene>
    <name evidence="2" type="ORF">P7K49_000888</name>
</gene>
<dbReference type="EMBL" id="JASSZA010000001">
    <property type="protein sequence ID" value="KAK2119502.1"/>
    <property type="molecule type" value="Genomic_DNA"/>
</dbReference>
<comment type="caution">
    <text evidence="2">The sequence shown here is derived from an EMBL/GenBank/DDBJ whole genome shotgun (WGS) entry which is preliminary data.</text>
</comment>
<dbReference type="Proteomes" id="UP001266305">
    <property type="component" value="Unassembled WGS sequence"/>
</dbReference>
<protein>
    <submittedName>
        <fullName evidence="2">Uncharacterized protein</fullName>
    </submittedName>
</protein>
<organism evidence="2 3">
    <name type="scientific">Saguinus oedipus</name>
    <name type="common">Cotton-top tamarin</name>
    <name type="synonym">Oedipomidas oedipus</name>
    <dbReference type="NCBI Taxonomy" id="9490"/>
    <lineage>
        <taxon>Eukaryota</taxon>
        <taxon>Metazoa</taxon>
        <taxon>Chordata</taxon>
        <taxon>Craniata</taxon>
        <taxon>Vertebrata</taxon>
        <taxon>Euteleostomi</taxon>
        <taxon>Mammalia</taxon>
        <taxon>Eutheria</taxon>
        <taxon>Euarchontoglires</taxon>
        <taxon>Primates</taxon>
        <taxon>Haplorrhini</taxon>
        <taxon>Platyrrhini</taxon>
        <taxon>Cebidae</taxon>
        <taxon>Callitrichinae</taxon>
        <taxon>Saguinus</taxon>
    </lineage>
</organism>
<reference evidence="2 3" key="1">
    <citation type="submission" date="2023-05" db="EMBL/GenBank/DDBJ databases">
        <title>B98-5 Cell Line De Novo Hybrid Assembly: An Optical Mapping Approach.</title>
        <authorList>
            <person name="Kananen K."/>
            <person name="Auerbach J.A."/>
            <person name="Kautto E."/>
            <person name="Blachly J.S."/>
        </authorList>
    </citation>
    <scope>NUCLEOTIDE SEQUENCE [LARGE SCALE GENOMIC DNA]</scope>
    <source>
        <strain evidence="2">B95-8</strain>
        <tissue evidence="2">Cell line</tissue>
    </source>
</reference>
<keyword evidence="3" id="KW-1185">Reference proteome</keyword>
<name>A0ABQ9WCZ7_SAGOE</name>